<dbReference type="EMBL" id="ML996566">
    <property type="protein sequence ID" value="KAF2761550.1"/>
    <property type="molecule type" value="Genomic_DNA"/>
</dbReference>
<feature type="compositionally biased region" description="Pro residues" evidence="12">
    <location>
        <begin position="217"/>
        <end position="226"/>
    </location>
</feature>
<keyword evidence="8" id="KW-1133">Transmembrane helix</keyword>
<evidence type="ECO:0000256" key="3">
    <source>
        <dbReference type="ARBA" id="ARBA00020796"/>
    </source>
</evidence>
<evidence type="ECO:0000256" key="4">
    <source>
        <dbReference type="ARBA" id="ARBA00022448"/>
    </source>
</evidence>
<keyword evidence="10" id="KW-0496">Mitochondrion</keyword>
<dbReference type="AlphaFoldDB" id="A0A6A6WHJ7"/>
<evidence type="ECO:0000256" key="11">
    <source>
        <dbReference type="ARBA" id="ARBA00023136"/>
    </source>
</evidence>
<comment type="similarity">
    <text evidence="2">Belongs to the TIM54 family.</text>
</comment>
<dbReference type="GO" id="GO:0005743">
    <property type="term" value="C:mitochondrial inner membrane"/>
    <property type="evidence" value="ECO:0007669"/>
    <property type="project" value="UniProtKB-SubCell"/>
</dbReference>
<evidence type="ECO:0000256" key="2">
    <source>
        <dbReference type="ARBA" id="ARBA00006355"/>
    </source>
</evidence>
<evidence type="ECO:0000256" key="5">
    <source>
        <dbReference type="ARBA" id="ARBA00022692"/>
    </source>
</evidence>
<keyword evidence="4" id="KW-0813">Transport</keyword>
<dbReference type="RefSeq" id="XP_033604001.1">
    <property type="nucleotide sequence ID" value="XM_033747892.1"/>
</dbReference>
<evidence type="ECO:0000256" key="12">
    <source>
        <dbReference type="SAM" id="MobiDB-lite"/>
    </source>
</evidence>
<reference evidence="13" key="1">
    <citation type="journal article" date="2020" name="Stud. Mycol.">
        <title>101 Dothideomycetes genomes: a test case for predicting lifestyles and emergence of pathogens.</title>
        <authorList>
            <person name="Haridas S."/>
            <person name="Albert R."/>
            <person name="Binder M."/>
            <person name="Bloem J."/>
            <person name="Labutti K."/>
            <person name="Salamov A."/>
            <person name="Andreopoulos B."/>
            <person name="Baker S."/>
            <person name="Barry K."/>
            <person name="Bills G."/>
            <person name="Bluhm B."/>
            <person name="Cannon C."/>
            <person name="Castanera R."/>
            <person name="Culley D."/>
            <person name="Daum C."/>
            <person name="Ezra D."/>
            <person name="Gonzalez J."/>
            <person name="Henrissat B."/>
            <person name="Kuo A."/>
            <person name="Liang C."/>
            <person name="Lipzen A."/>
            <person name="Lutzoni F."/>
            <person name="Magnuson J."/>
            <person name="Mondo S."/>
            <person name="Nolan M."/>
            <person name="Ohm R."/>
            <person name="Pangilinan J."/>
            <person name="Park H.-J."/>
            <person name="Ramirez L."/>
            <person name="Alfaro M."/>
            <person name="Sun H."/>
            <person name="Tritt A."/>
            <person name="Yoshinaga Y."/>
            <person name="Zwiers L.-H."/>
            <person name="Turgeon B."/>
            <person name="Goodwin S."/>
            <person name="Spatafora J."/>
            <person name="Crous P."/>
            <person name="Grigoriev I."/>
        </authorList>
    </citation>
    <scope>NUCLEOTIDE SEQUENCE</scope>
    <source>
        <strain evidence="13">CBS 121739</strain>
    </source>
</reference>
<keyword evidence="5" id="KW-0812">Transmembrane</keyword>
<evidence type="ECO:0000256" key="8">
    <source>
        <dbReference type="ARBA" id="ARBA00022989"/>
    </source>
</evidence>
<evidence type="ECO:0000256" key="7">
    <source>
        <dbReference type="ARBA" id="ARBA00022927"/>
    </source>
</evidence>
<feature type="region of interest" description="Disordered" evidence="12">
    <location>
        <begin position="216"/>
        <end position="311"/>
    </location>
</feature>
<feature type="compositionally biased region" description="Basic and acidic residues" evidence="12">
    <location>
        <begin position="264"/>
        <end position="288"/>
    </location>
</feature>
<dbReference type="InterPro" id="IPR021056">
    <property type="entry name" value="Mt_import_IM_translocase_Tim54"/>
</dbReference>
<keyword evidence="9" id="KW-0811">Translocation</keyword>
<dbReference type="OrthoDB" id="5598305at2759"/>
<dbReference type="GO" id="GO:0015031">
    <property type="term" value="P:protein transport"/>
    <property type="evidence" value="ECO:0007669"/>
    <property type="project" value="UniProtKB-KW"/>
</dbReference>
<feature type="compositionally biased region" description="Low complexity" evidence="12">
    <location>
        <begin position="227"/>
        <end position="237"/>
    </location>
</feature>
<evidence type="ECO:0000313" key="13">
    <source>
        <dbReference type="EMBL" id="KAF2761550.1"/>
    </source>
</evidence>
<proteinExistence type="inferred from homology"/>
<sequence length="484" mass="54615">MAEREAASPKYEAPVAKPAASTAVEAPKGNPVFRMMGLPNIKMKIPSRNWLIFWTIVGSWTGAVVYDRQQKKRIQRKWCNVVADLAKQPLPPTGLPRKLSIFLAAPPADGLIPARDHFNEFIKPILNAAALDWDAVEGRREGDIRAGLAERIRKLRKQKGEYTNEPLMDDDLAALLDAIRERGGVTRHEAVEGDIVIGRHAWKEYIRGLHEGWLGPIDPPSSPPEPTIETVVTSSTETSDEAPTTAANADETHTGSPLSNLPAEEAKSSPDEAKEKEEEAQKKEEELKSKKKKQPPPTNQTSDYPTSHLSPVCPNEFQPSVAIQLPHLLGFLNTPIRMWRFLNKRAVADDVGRQAAAAVFAVYRPYESPSHTQHFSGASASSNPPHQTNEVESGSWEQAVLLKREEADWHKSVRQEAKEDPEFNKEGRERIWTRPMVLDERIADRMRKFELNEELERRAREVEKNLRPWYFFGFAEKKPDETEE</sequence>
<organism evidence="13 14">
    <name type="scientific">Pseudovirgaria hyperparasitica</name>
    <dbReference type="NCBI Taxonomy" id="470096"/>
    <lineage>
        <taxon>Eukaryota</taxon>
        <taxon>Fungi</taxon>
        <taxon>Dikarya</taxon>
        <taxon>Ascomycota</taxon>
        <taxon>Pezizomycotina</taxon>
        <taxon>Dothideomycetes</taxon>
        <taxon>Dothideomycetes incertae sedis</taxon>
        <taxon>Acrospermales</taxon>
        <taxon>Acrospermaceae</taxon>
        <taxon>Pseudovirgaria</taxon>
    </lineage>
</organism>
<dbReference type="Pfam" id="PF11711">
    <property type="entry name" value="Tim54"/>
    <property type="match status" value="1"/>
</dbReference>
<evidence type="ECO:0000256" key="10">
    <source>
        <dbReference type="ARBA" id="ARBA00023128"/>
    </source>
</evidence>
<keyword evidence="11" id="KW-0472">Membrane</keyword>
<dbReference type="GeneID" id="54488946"/>
<keyword evidence="7" id="KW-0653">Protein transport</keyword>
<gene>
    <name evidence="13" type="ORF">EJ05DRAFT_507208</name>
</gene>
<accession>A0A6A6WHJ7</accession>
<dbReference type="Proteomes" id="UP000799437">
    <property type="component" value="Unassembled WGS sequence"/>
</dbReference>
<keyword evidence="6" id="KW-0999">Mitochondrion inner membrane</keyword>
<evidence type="ECO:0000256" key="6">
    <source>
        <dbReference type="ARBA" id="ARBA00022792"/>
    </source>
</evidence>
<comment type="subcellular location">
    <subcellularLocation>
        <location evidence="1">Mitochondrion inner membrane</location>
        <topology evidence="1">Single-pass membrane protein</topology>
    </subcellularLocation>
</comment>
<protein>
    <recommendedName>
        <fullName evidence="3">Mitochondrial import inner membrane translocase subunit TIM54</fullName>
    </recommendedName>
</protein>
<keyword evidence="14" id="KW-1185">Reference proteome</keyword>
<feature type="region of interest" description="Disordered" evidence="12">
    <location>
        <begin position="370"/>
        <end position="392"/>
    </location>
</feature>
<name>A0A6A6WHJ7_9PEZI</name>
<evidence type="ECO:0000256" key="9">
    <source>
        <dbReference type="ARBA" id="ARBA00023010"/>
    </source>
</evidence>
<evidence type="ECO:0000313" key="14">
    <source>
        <dbReference type="Proteomes" id="UP000799437"/>
    </source>
</evidence>
<evidence type="ECO:0000256" key="1">
    <source>
        <dbReference type="ARBA" id="ARBA00004434"/>
    </source>
</evidence>
<feature type="compositionally biased region" description="Polar residues" evidence="12">
    <location>
        <begin position="299"/>
        <end position="309"/>
    </location>
</feature>